<dbReference type="Proteomes" id="UP000265520">
    <property type="component" value="Unassembled WGS sequence"/>
</dbReference>
<protein>
    <submittedName>
        <fullName evidence="1">Aspartyl-tRNA synthetase</fullName>
    </submittedName>
</protein>
<sequence length="83" mass="9641">EDEDIETMFTRFQTLVSGLKDLKKSYTTHDHVKKILRCLPEQWRPKVTAIEEAKDLKKMGLETLISNLRSHEMVLNADAAQKK</sequence>
<proteinExistence type="predicted"/>
<feature type="non-terminal residue" evidence="1">
    <location>
        <position position="83"/>
    </location>
</feature>
<name>A0A392TYX0_9FABA</name>
<keyword evidence="1" id="KW-0030">Aminoacyl-tRNA synthetase</keyword>
<feature type="non-terminal residue" evidence="1">
    <location>
        <position position="1"/>
    </location>
</feature>
<comment type="caution">
    <text evidence="1">The sequence shown here is derived from an EMBL/GenBank/DDBJ whole genome shotgun (WGS) entry which is preliminary data.</text>
</comment>
<keyword evidence="1" id="KW-0436">Ligase</keyword>
<dbReference type="AlphaFoldDB" id="A0A392TYX0"/>
<reference evidence="1 2" key="1">
    <citation type="journal article" date="2018" name="Front. Plant Sci.">
        <title>Red Clover (Trifolium pratense) and Zigzag Clover (T. medium) - A Picture of Genomic Similarities and Differences.</title>
        <authorList>
            <person name="Dluhosova J."/>
            <person name="Istvanek J."/>
            <person name="Nedelnik J."/>
            <person name="Repkova J."/>
        </authorList>
    </citation>
    <scope>NUCLEOTIDE SEQUENCE [LARGE SCALE GENOMIC DNA]</scope>
    <source>
        <strain evidence="2">cv. 10/8</strain>
        <tissue evidence="1">Leaf</tissue>
    </source>
</reference>
<dbReference type="EMBL" id="LXQA010694091">
    <property type="protein sequence ID" value="MCI66362.1"/>
    <property type="molecule type" value="Genomic_DNA"/>
</dbReference>
<dbReference type="GO" id="GO:0004812">
    <property type="term" value="F:aminoacyl-tRNA ligase activity"/>
    <property type="evidence" value="ECO:0007669"/>
    <property type="project" value="UniProtKB-KW"/>
</dbReference>
<evidence type="ECO:0000313" key="2">
    <source>
        <dbReference type="Proteomes" id="UP000265520"/>
    </source>
</evidence>
<accession>A0A392TYX0</accession>
<organism evidence="1 2">
    <name type="scientific">Trifolium medium</name>
    <dbReference type="NCBI Taxonomy" id="97028"/>
    <lineage>
        <taxon>Eukaryota</taxon>
        <taxon>Viridiplantae</taxon>
        <taxon>Streptophyta</taxon>
        <taxon>Embryophyta</taxon>
        <taxon>Tracheophyta</taxon>
        <taxon>Spermatophyta</taxon>
        <taxon>Magnoliopsida</taxon>
        <taxon>eudicotyledons</taxon>
        <taxon>Gunneridae</taxon>
        <taxon>Pentapetalae</taxon>
        <taxon>rosids</taxon>
        <taxon>fabids</taxon>
        <taxon>Fabales</taxon>
        <taxon>Fabaceae</taxon>
        <taxon>Papilionoideae</taxon>
        <taxon>50 kb inversion clade</taxon>
        <taxon>NPAAA clade</taxon>
        <taxon>Hologalegina</taxon>
        <taxon>IRL clade</taxon>
        <taxon>Trifolieae</taxon>
        <taxon>Trifolium</taxon>
    </lineage>
</organism>
<dbReference type="Pfam" id="PF14223">
    <property type="entry name" value="Retrotran_gag_2"/>
    <property type="match status" value="1"/>
</dbReference>
<evidence type="ECO:0000313" key="1">
    <source>
        <dbReference type="EMBL" id="MCI66362.1"/>
    </source>
</evidence>
<keyword evidence="2" id="KW-1185">Reference proteome</keyword>